<reference evidence="3" key="2">
    <citation type="submission" date="2025-09" db="UniProtKB">
        <authorList>
            <consortium name="Ensembl"/>
        </authorList>
    </citation>
    <scope>IDENTIFICATION</scope>
</reference>
<accession>A0A2K5CMR6</accession>
<feature type="chain" id="PRO_5014452124" evidence="2">
    <location>
        <begin position="24"/>
        <end position="78"/>
    </location>
</feature>
<keyword evidence="2" id="KW-0732">Signal</keyword>
<dbReference type="AlphaFoldDB" id="A0A2K5CMR6"/>
<sequence length="78" mass="8330">MKVSGALLCLLLTAAAFIPQGLAQPERPKTHPQQPFLVVSLQMGLTLLPAATDISIRKSLSRGRATEESPPATVPRKL</sequence>
<organism evidence="3 4">
    <name type="scientific">Aotus nancymaae</name>
    <name type="common">Ma's night monkey</name>
    <dbReference type="NCBI Taxonomy" id="37293"/>
    <lineage>
        <taxon>Eukaryota</taxon>
        <taxon>Metazoa</taxon>
        <taxon>Chordata</taxon>
        <taxon>Craniata</taxon>
        <taxon>Vertebrata</taxon>
        <taxon>Euteleostomi</taxon>
        <taxon>Mammalia</taxon>
        <taxon>Eutheria</taxon>
        <taxon>Euarchontoglires</taxon>
        <taxon>Primates</taxon>
        <taxon>Haplorrhini</taxon>
        <taxon>Platyrrhini</taxon>
        <taxon>Aotidae</taxon>
        <taxon>Aotus</taxon>
    </lineage>
</organism>
<keyword evidence="4" id="KW-1185">Reference proteome</keyword>
<name>A0A2K5CMR6_AOTNA</name>
<evidence type="ECO:0000313" key="3">
    <source>
        <dbReference type="Ensembl" id="ENSANAP00000009976.1"/>
    </source>
</evidence>
<dbReference type="Ensembl" id="ENSANAT00000027774.1">
    <property type="protein sequence ID" value="ENSANAP00000009976.1"/>
    <property type="gene ID" value="ENSANAG00000022972.1"/>
</dbReference>
<reference evidence="3" key="1">
    <citation type="submission" date="2025-08" db="UniProtKB">
        <authorList>
            <consortium name="Ensembl"/>
        </authorList>
    </citation>
    <scope>IDENTIFICATION</scope>
</reference>
<evidence type="ECO:0000313" key="4">
    <source>
        <dbReference type="Proteomes" id="UP000233020"/>
    </source>
</evidence>
<feature type="signal peptide" evidence="2">
    <location>
        <begin position="1"/>
        <end position="23"/>
    </location>
</feature>
<dbReference type="GeneTree" id="ENSGT01130000278316"/>
<proteinExistence type="predicted"/>
<feature type="region of interest" description="Disordered" evidence="1">
    <location>
        <begin position="59"/>
        <end position="78"/>
    </location>
</feature>
<dbReference type="Proteomes" id="UP000233020">
    <property type="component" value="Unplaced"/>
</dbReference>
<evidence type="ECO:0000256" key="1">
    <source>
        <dbReference type="SAM" id="MobiDB-lite"/>
    </source>
</evidence>
<gene>
    <name evidence="3" type="primary">CCL7</name>
</gene>
<evidence type="ECO:0000256" key="2">
    <source>
        <dbReference type="SAM" id="SignalP"/>
    </source>
</evidence>
<protein>
    <submittedName>
        <fullName evidence="3">C-C motif chemokine ligand 7</fullName>
    </submittedName>
</protein>